<comment type="caution">
    <text evidence="1">The sequence shown here is derived from an EMBL/GenBank/DDBJ whole genome shotgun (WGS) entry which is preliminary data.</text>
</comment>
<dbReference type="Proteomes" id="UP000238762">
    <property type="component" value="Unassembled WGS sequence"/>
</dbReference>
<gene>
    <name evidence="1" type="ORF">C7B64_04030</name>
</gene>
<dbReference type="Gene3D" id="2.70.98.10">
    <property type="match status" value="1"/>
</dbReference>
<dbReference type="EMBL" id="PVWJ01000012">
    <property type="protein sequence ID" value="PSB04467.1"/>
    <property type="molecule type" value="Genomic_DNA"/>
</dbReference>
<dbReference type="PANTHER" id="PTHR11122:SF13">
    <property type="entry name" value="GLUCOSE-6-PHOSPHATE 1-EPIMERASE"/>
    <property type="match status" value="1"/>
</dbReference>
<dbReference type="InterPro" id="IPR014718">
    <property type="entry name" value="GH-type_carb-bd"/>
</dbReference>
<reference evidence="1 2" key="2">
    <citation type="submission" date="2018-03" db="EMBL/GenBank/DDBJ databases">
        <title>The ancient ancestry and fast evolution of plastids.</title>
        <authorList>
            <person name="Moore K.R."/>
            <person name="Magnabosco C."/>
            <person name="Momper L."/>
            <person name="Gold D.A."/>
            <person name="Bosak T."/>
            <person name="Fournier G.P."/>
        </authorList>
    </citation>
    <scope>NUCLEOTIDE SEQUENCE [LARGE SCALE GENOMIC DNA]</scope>
    <source>
        <strain evidence="1 2">CCAP 1448/3</strain>
    </source>
</reference>
<dbReference type="Pfam" id="PF01263">
    <property type="entry name" value="Aldose_epim"/>
    <property type="match status" value="1"/>
</dbReference>
<dbReference type="GO" id="GO:0030246">
    <property type="term" value="F:carbohydrate binding"/>
    <property type="evidence" value="ECO:0007669"/>
    <property type="project" value="InterPro"/>
</dbReference>
<proteinExistence type="predicted"/>
<evidence type="ECO:0000313" key="2">
    <source>
        <dbReference type="Proteomes" id="UP000238762"/>
    </source>
</evidence>
<sequence length="294" mass="33835">MFAIAHHQEQYKIYSLSDTASDSWLEVVPERGGIITKWGVNGQELLYLDTERFTHPELSVRGGIPILFPICGNLPNNVYTHQEQEYTLKQHGFARDLPWSVISQETGDIASISLQLTSNEETKQVYPFEFTLVFTYQLIGNTVKILQSYTNHSSEPMLFSAGLHPYFAVNDKSQLEFAIPASEYTDQRTREIFAYRNHLDLDREELDLAFGYMAANFARVTDNQTQRQLYLQFAPDFNTVVFWTLKDKPFYCIEPWTAGRNALNTGDRIIKLAPNTTLETWVELQSLQLTEHTS</sequence>
<dbReference type="RefSeq" id="WP_106287371.1">
    <property type="nucleotide sequence ID" value="NZ_CAWNTC010000182.1"/>
</dbReference>
<dbReference type="CDD" id="cd09025">
    <property type="entry name" value="Aldose_epim_Slr1438"/>
    <property type="match status" value="1"/>
</dbReference>
<name>A0A2T1C8J8_9CYAN</name>
<dbReference type="OrthoDB" id="9795355at2"/>
<dbReference type="GO" id="GO:0016853">
    <property type="term" value="F:isomerase activity"/>
    <property type="evidence" value="ECO:0007669"/>
    <property type="project" value="InterPro"/>
</dbReference>
<dbReference type="InterPro" id="IPR011013">
    <property type="entry name" value="Gal_mutarotase_sf_dom"/>
</dbReference>
<protein>
    <submittedName>
        <fullName evidence="1">Aldose epimerase</fullName>
    </submittedName>
</protein>
<accession>A0A2T1C8J8</accession>
<keyword evidence="2" id="KW-1185">Reference proteome</keyword>
<organism evidence="1 2">
    <name type="scientific">Merismopedia glauca CCAP 1448/3</name>
    <dbReference type="NCBI Taxonomy" id="1296344"/>
    <lineage>
        <taxon>Bacteria</taxon>
        <taxon>Bacillati</taxon>
        <taxon>Cyanobacteriota</taxon>
        <taxon>Cyanophyceae</taxon>
        <taxon>Synechococcales</taxon>
        <taxon>Merismopediaceae</taxon>
        <taxon>Merismopedia</taxon>
    </lineage>
</organism>
<reference evidence="1 2" key="1">
    <citation type="submission" date="2018-02" db="EMBL/GenBank/DDBJ databases">
        <authorList>
            <person name="Cohen D.B."/>
            <person name="Kent A.D."/>
        </authorList>
    </citation>
    <scope>NUCLEOTIDE SEQUENCE [LARGE SCALE GENOMIC DNA]</scope>
    <source>
        <strain evidence="1 2">CCAP 1448/3</strain>
    </source>
</reference>
<dbReference type="SUPFAM" id="SSF74650">
    <property type="entry name" value="Galactose mutarotase-like"/>
    <property type="match status" value="1"/>
</dbReference>
<evidence type="ECO:0000313" key="1">
    <source>
        <dbReference type="EMBL" id="PSB04467.1"/>
    </source>
</evidence>
<dbReference type="InterPro" id="IPR008183">
    <property type="entry name" value="Aldose_1/G6P_1-epimerase"/>
</dbReference>
<dbReference type="GO" id="GO:0005975">
    <property type="term" value="P:carbohydrate metabolic process"/>
    <property type="evidence" value="ECO:0007669"/>
    <property type="project" value="InterPro"/>
</dbReference>
<dbReference type="PANTHER" id="PTHR11122">
    <property type="entry name" value="APOSPORY-ASSOCIATED PROTEIN C-RELATED"/>
    <property type="match status" value="1"/>
</dbReference>
<dbReference type="AlphaFoldDB" id="A0A2T1C8J8"/>